<dbReference type="eggNOG" id="KOG1681">
    <property type="taxonomic scope" value="Eukaryota"/>
</dbReference>
<comment type="similarity">
    <text evidence="3">Belongs to the enoyl-CoA hydratase/isomerase family.</text>
</comment>
<dbReference type="OrthoDB" id="14970at2759"/>
<proteinExistence type="inferred from homology"/>
<keyword evidence="4" id="KW-0276">Fatty acid metabolism</keyword>
<comment type="subcellular location">
    <subcellularLocation>
        <location evidence="1">Peroxisome</location>
    </subcellularLocation>
</comment>
<evidence type="ECO:0000256" key="6">
    <source>
        <dbReference type="ARBA" id="ARBA00023098"/>
    </source>
</evidence>
<evidence type="ECO:0000256" key="1">
    <source>
        <dbReference type="ARBA" id="ARBA00004275"/>
    </source>
</evidence>
<comment type="pathway">
    <text evidence="2">Lipid metabolism; fatty acid beta-oxidation.</text>
</comment>
<comment type="catalytic activity">
    <reaction evidence="10">
        <text>(3E,5Z,8Z,11Z,14Z)-eicosapentaenoyl-CoA = (2E,4E,8Z,11Z,14Z)-eicosapentaenoyl-CoA</text>
        <dbReference type="Rhea" id="RHEA:45224"/>
        <dbReference type="ChEBI" id="CHEBI:85090"/>
        <dbReference type="ChEBI" id="CHEBI:85091"/>
    </reaction>
</comment>
<dbReference type="OMA" id="FQEACWA"/>
<dbReference type="InterPro" id="IPR014748">
    <property type="entry name" value="Enoyl-CoA_hydra_C"/>
</dbReference>
<evidence type="ECO:0000256" key="7">
    <source>
        <dbReference type="ARBA" id="ARBA00023140"/>
    </source>
</evidence>
<dbReference type="GO" id="GO:0005777">
    <property type="term" value="C:peroxisome"/>
    <property type="evidence" value="ECO:0007669"/>
    <property type="project" value="UniProtKB-SubCell"/>
</dbReference>
<dbReference type="PANTHER" id="PTHR43149">
    <property type="entry name" value="ENOYL-COA HYDRATASE"/>
    <property type="match status" value="1"/>
</dbReference>
<sequence>MQKQYDSLKLIKVENVGEFVYKVSLNRPSKFNALNMEIWKEIGDCFQWIDEDPDCRVVILQGEGKHFCSGLDLGGISLFNENDTNDSARKGRNILKTIKFMQKQFTYIDECSKPVILAMHGYCLGAALDIATACDVRVATKDAILSVKEVDIGMAADVGTLNRLPKIVGNHSWIKDICLTARHFSAGEALQFGIFLFLRVFDTREEMINEVTKMAKLIASKSPVGVQGTKNVLNYARENTIENSLNYVATWNMSQLFTDDLVKASMASFSKQPQPPFSKL</sequence>
<gene>
    <name evidence="13" type="ORF">CRE_11748</name>
</gene>
<reference evidence="13" key="1">
    <citation type="submission" date="2007-07" db="EMBL/GenBank/DDBJ databases">
        <title>PCAP assembly of the Caenorhabditis remanei genome.</title>
        <authorList>
            <consortium name="The Caenorhabditis remanei Sequencing Consortium"/>
            <person name="Wilson R.K."/>
        </authorList>
    </citation>
    <scope>NUCLEOTIDE SEQUENCE [LARGE SCALE GENOMIC DNA]</scope>
    <source>
        <strain evidence="13">PB4641</strain>
    </source>
</reference>
<dbReference type="GO" id="GO:0051750">
    <property type="term" value="F:delta(3,5)-delta(2,4)-dienoyl-CoA isomerase activity"/>
    <property type="evidence" value="ECO:0007669"/>
    <property type="project" value="TreeGrafter"/>
</dbReference>
<accession>E3M4F7</accession>
<comment type="catalytic activity">
    <reaction evidence="9">
        <text>(3E,5Z)-octadienoyl-CoA = (2E,4E)-octadienoyl-CoA</text>
        <dbReference type="Rhea" id="RHEA:45244"/>
        <dbReference type="ChEBI" id="CHEBI:62243"/>
        <dbReference type="ChEBI" id="CHEBI:85108"/>
    </reaction>
</comment>
<evidence type="ECO:0000256" key="8">
    <source>
        <dbReference type="ARBA" id="ARBA00023235"/>
    </source>
</evidence>
<dbReference type="AlphaFoldDB" id="E3M4F7"/>
<keyword evidence="7" id="KW-0576">Peroxisome</keyword>
<evidence type="ECO:0000256" key="12">
    <source>
        <dbReference type="ARBA" id="ARBA00071021"/>
    </source>
</evidence>
<dbReference type="PANTHER" id="PTHR43149:SF1">
    <property type="entry name" value="DELTA(3,5)-DELTA(2,4)-DIENOYL-COA ISOMERASE, MITOCHONDRIAL"/>
    <property type="match status" value="1"/>
</dbReference>
<evidence type="ECO:0000256" key="5">
    <source>
        <dbReference type="ARBA" id="ARBA00022990"/>
    </source>
</evidence>
<dbReference type="FunFam" id="1.10.12.10:FF:000004">
    <property type="entry name" value="Delta3,5-delta2,4-dienoyl-CoA isomerase"/>
    <property type="match status" value="1"/>
</dbReference>
<keyword evidence="14" id="KW-1185">Reference proteome</keyword>
<protein>
    <recommendedName>
        <fullName evidence="12">Delta(3,5)-Delta(2,4)-dienoyl-CoA isomerase, mitochondrial</fullName>
    </recommendedName>
</protein>
<dbReference type="FunCoup" id="E3M4F7">
    <property type="interactions" value="1496"/>
</dbReference>
<dbReference type="GO" id="GO:0005739">
    <property type="term" value="C:mitochondrion"/>
    <property type="evidence" value="ECO:0007669"/>
    <property type="project" value="TreeGrafter"/>
</dbReference>
<dbReference type="Proteomes" id="UP000008281">
    <property type="component" value="Unassembled WGS sequence"/>
</dbReference>
<evidence type="ECO:0000313" key="14">
    <source>
        <dbReference type="Proteomes" id="UP000008281"/>
    </source>
</evidence>
<dbReference type="CDD" id="cd06558">
    <property type="entry name" value="crotonase-like"/>
    <property type="match status" value="1"/>
</dbReference>
<dbReference type="Gene3D" id="3.90.226.10">
    <property type="entry name" value="2-enoyl-CoA Hydratase, Chain A, domain 1"/>
    <property type="match status" value="1"/>
</dbReference>
<dbReference type="InterPro" id="IPR045002">
    <property type="entry name" value="Ech1-like"/>
</dbReference>
<dbReference type="FunFam" id="3.90.226.10:FF:000024">
    <property type="entry name" value="Delta3,5-delta2,4-dienoyl-CoA isomerase"/>
    <property type="match status" value="1"/>
</dbReference>
<organism evidence="14">
    <name type="scientific">Caenorhabditis remanei</name>
    <name type="common">Caenorhabditis vulgaris</name>
    <dbReference type="NCBI Taxonomy" id="31234"/>
    <lineage>
        <taxon>Eukaryota</taxon>
        <taxon>Metazoa</taxon>
        <taxon>Ecdysozoa</taxon>
        <taxon>Nematoda</taxon>
        <taxon>Chromadorea</taxon>
        <taxon>Rhabditida</taxon>
        <taxon>Rhabditina</taxon>
        <taxon>Rhabditomorpha</taxon>
        <taxon>Rhabditoidea</taxon>
        <taxon>Rhabditidae</taxon>
        <taxon>Peloderinae</taxon>
        <taxon>Caenorhabditis</taxon>
    </lineage>
</organism>
<keyword evidence="5" id="KW-0007">Acetylation</keyword>
<dbReference type="SUPFAM" id="SSF52096">
    <property type="entry name" value="ClpP/crotonase"/>
    <property type="match status" value="1"/>
</dbReference>
<dbReference type="InterPro" id="IPR029045">
    <property type="entry name" value="ClpP/crotonase-like_dom_sf"/>
</dbReference>
<dbReference type="HOGENOM" id="CLU_009834_7_0_1"/>
<dbReference type="UniPathway" id="UPA00659"/>
<dbReference type="InterPro" id="IPR001753">
    <property type="entry name" value="Enoyl-CoA_hydra/iso"/>
</dbReference>
<dbReference type="Pfam" id="PF00378">
    <property type="entry name" value="ECH_1"/>
    <property type="match status" value="1"/>
</dbReference>
<evidence type="ECO:0000256" key="11">
    <source>
        <dbReference type="ARBA" id="ARBA00055786"/>
    </source>
</evidence>
<dbReference type="GO" id="GO:0006635">
    <property type="term" value="P:fatty acid beta-oxidation"/>
    <property type="evidence" value="ECO:0007669"/>
    <property type="project" value="UniProtKB-UniPathway"/>
</dbReference>
<evidence type="ECO:0000256" key="2">
    <source>
        <dbReference type="ARBA" id="ARBA00005005"/>
    </source>
</evidence>
<name>E3M4F7_CAERE</name>
<evidence type="ECO:0000256" key="9">
    <source>
        <dbReference type="ARBA" id="ARBA00051408"/>
    </source>
</evidence>
<dbReference type="Gene3D" id="1.10.12.10">
    <property type="entry name" value="Lyase 2-enoyl-coa Hydratase, Chain A, domain 2"/>
    <property type="match status" value="1"/>
</dbReference>
<dbReference type="InParanoid" id="E3M4F7"/>
<evidence type="ECO:0000256" key="4">
    <source>
        <dbReference type="ARBA" id="ARBA00022832"/>
    </source>
</evidence>
<comment type="function">
    <text evidence="11">Isomerization of 3-trans,5-cis-dienoyl-CoA to 2-trans,4-trans-dienoyl-CoA.</text>
</comment>
<dbReference type="EMBL" id="DS268424">
    <property type="protein sequence ID" value="EFO91317.1"/>
    <property type="molecule type" value="Genomic_DNA"/>
</dbReference>
<keyword evidence="8" id="KW-0413">Isomerase</keyword>
<dbReference type="STRING" id="31234.E3M4F7"/>
<evidence type="ECO:0000256" key="3">
    <source>
        <dbReference type="ARBA" id="ARBA00005254"/>
    </source>
</evidence>
<keyword evidence="6" id="KW-0443">Lipid metabolism</keyword>
<evidence type="ECO:0000313" key="13">
    <source>
        <dbReference type="EMBL" id="EFO91317.1"/>
    </source>
</evidence>
<evidence type="ECO:0000256" key="10">
    <source>
        <dbReference type="ARBA" id="ARBA00052809"/>
    </source>
</evidence>